<dbReference type="InterPro" id="IPR050907">
    <property type="entry name" value="SRSF"/>
</dbReference>
<feature type="non-terminal residue" evidence="5">
    <location>
        <position position="113"/>
    </location>
</feature>
<dbReference type="OMA" id="GTIANVW"/>
<dbReference type="PROSITE" id="PS50102">
    <property type="entry name" value="RRM"/>
    <property type="match status" value="1"/>
</dbReference>
<dbReference type="InterPro" id="IPR012677">
    <property type="entry name" value="Nucleotide-bd_a/b_plait_sf"/>
</dbReference>
<evidence type="ECO:0000256" key="2">
    <source>
        <dbReference type="PROSITE-ProRule" id="PRU00176"/>
    </source>
</evidence>
<dbReference type="SMART" id="SM00360">
    <property type="entry name" value="RRM"/>
    <property type="match status" value="1"/>
</dbReference>
<evidence type="ECO:0000256" key="1">
    <source>
        <dbReference type="PROSITE-ProRule" id="PRU00047"/>
    </source>
</evidence>
<name>V4ASB9_LOTGI</name>
<accession>V4ASB9</accession>
<dbReference type="Pfam" id="PF00098">
    <property type="entry name" value="zf-CCHC"/>
    <property type="match status" value="1"/>
</dbReference>
<dbReference type="InterPro" id="IPR035979">
    <property type="entry name" value="RBD_domain_sf"/>
</dbReference>
<dbReference type="CTD" id="20252784"/>
<dbReference type="InterPro" id="IPR000504">
    <property type="entry name" value="RRM_dom"/>
</dbReference>
<evidence type="ECO:0008006" key="7">
    <source>
        <dbReference type="Google" id="ProtNLM"/>
    </source>
</evidence>
<evidence type="ECO:0000259" key="3">
    <source>
        <dbReference type="PROSITE" id="PS50102"/>
    </source>
</evidence>
<proteinExistence type="predicted"/>
<keyword evidence="1" id="KW-0863">Zinc-finger</keyword>
<organism evidence="5 6">
    <name type="scientific">Lottia gigantea</name>
    <name type="common">Giant owl limpet</name>
    <dbReference type="NCBI Taxonomy" id="225164"/>
    <lineage>
        <taxon>Eukaryota</taxon>
        <taxon>Metazoa</taxon>
        <taxon>Spiralia</taxon>
        <taxon>Lophotrochozoa</taxon>
        <taxon>Mollusca</taxon>
        <taxon>Gastropoda</taxon>
        <taxon>Patellogastropoda</taxon>
        <taxon>Lottioidea</taxon>
        <taxon>Lottiidae</taxon>
        <taxon>Lottia</taxon>
    </lineage>
</organism>
<dbReference type="KEGG" id="lgi:LOTGIDRAFT_88358"/>
<keyword evidence="1" id="KW-0862">Zinc</keyword>
<protein>
    <recommendedName>
        <fullName evidence="7">CCHC-type domain-containing protein</fullName>
    </recommendedName>
</protein>
<dbReference type="Proteomes" id="UP000030746">
    <property type="component" value="Unassembled WGS sequence"/>
</dbReference>
<keyword evidence="6" id="KW-1185">Reference proteome</keyword>
<dbReference type="STRING" id="225164.V4ASB9"/>
<dbReference type="OrthoDB" id="5970at2759"/>
<keyword evidence="1" id="KW-0479">Metal-binding</keyword>
<dbReference type="Gene3D" id="3.30.70.330">
    <property type="match status" value="1"/>
</dbReference>
<evidence type="ECO:0000313" key="6">
    <source>
        <dbReference type="Proteomes" id="UP000030746"/>
    </source>
</evidence>
<keyword evidence="2" id="KW-0694">RNA-binding</keyword>
<dbReference type="Pfam" id="PF00076">
    <property type="entry name" value="RRM_1"/>
    <property type="match status" value="1"/>
</dbReference>
<feature type="domain" description="RRM" evidence="3">
    <location>
        <begin position="1"/>
        <end position="75"/>
    </location>
</feature>
<dbReference type="RefSeq" id="XP_009052692.1">
    <property type="nucleotide sequence ID" value="XM_009054444.1"/>
</dbReference>
<gene>
    <name evidence="5" type="ORF">LOTGIDRAFT_88358</name>
</gene>
<sequence>RVHVADIGLNPSKPDVLEVFEKFGPITEVWVARNPPCFAFVIFRHIEDAESAIRDCDGKYVSVFGSRIRVSFARPRTRGQKRRHGFDPNLRCYQCGEKGHFSRDCSDVSRQRR</sequence>
<dbReference type="HOGENOM" id="CLU_012062_20_5_1"/>
<dbReference type="AlphaFoldDB" id="V4ASB9"/>
<dbReference type="EMBL" id="KB201441">
    <property type="protein sequence ID" value="ESO96626.1"/>
    <property type="molecule type" value="Genomic_DNA"/>
</dbReference>
<dbReference type="PROSITE" id="PS50158">
    <property type="entry name" value="ZF_CCHC"/>
    <property type="match status" value="1"/>
</dbReference>
<dbReference type="GO" id="GO:0008270">
    <property type="term" value="F:zinc ion binding"/>
    <property type="evidence" value="ECO:0007669"/>
    <property type="project" value="UniProtKB-KW"/>
</dbReference>
<dbReference type="GO" id="GO:0003723">
    <property type="term" value="F:RNA binding"/>
    <property type="evidence" value="ECO:0007669"/>
    <property type="project" value="UniProtKB-UniRule"/>
</dbReference>
<dbReference type="Gene3D" id="4.10.60.10">
    <property type="entry name" value="Zinc finger, CCHC-type"/>
    <property type="match status" value="1"/>
</dbReference>
<dbReference type="PANTHER" id="PTHR23147">
    <property type="entry name" value="SERINE/ARGININE RICH SPLICING FACTOR"/>
    <property type="match status" value="1"/>
</dbReference>
<reference evidence="5 6" key="1">
    <citation type="journal article" date="2013" name="Nature">
        <title>Insights into bilaterian evolution from three spiralian genomes.</title>
        <authorList>
            <person name="Simakov O."/>
            <person name="Marletaz F."/>
            <person name="Cho S.J."/>
            <person name="Edsinger-Gonzales E."/>
            <person name="Havlak P."/>
            <person name="Hellsten U."/>
            <person name="Kuo D.H."/>
            <person name="Larsson T."/>
            <person name="Lv J."/>
            <person name="Arendt D."/>
            <person name="Savage R."/>
            <person name="Osoegawa K."/>
            <person name="de Jong P."/>
            <person name="Grimwood J."/>
            <person name="Chapman J.A."/>
            <person name="Shapiro H."/>
            <person name="Aerts A."/>
            <person name="Otillar R.P."/>
            <person name="Terry A.Y."/>
            <person name="Boore J.L."/>
            <person name="Grigoriev I.V."/>
            <person name="Lindberg D.R."/>
            <person name="Seaver E.C."/>
            <person name="Weisblat D.A."/>
            <person name="Putnam N.H."/>
            <person name="Rokhsar D.S."/>
        </authorList>
    </citation>
    <scope>NUCLEOTIDE SEQUENCE [LARGE SCALE GENOMIC DNA]</scope>
</reference>
<evidence type="ECO:0000313" key="5">
    <source>
        <dbReference type="EMBL" id="ESO96626.1"/>
    </source>
</evidence>
<evidence type="ECO:0000259" key="4">
    <source>
        <dbReference type="PROSITE" id="PS50158"/>
    </source>
</evidence>
<dbReference type="GeneID" id="20252784"/>
<dbReference type="SMART" id="SM00343">
    <property type="entry name" value="ZnF_C2HC"/>
    <property type="match status" value="1"/>
</dbReference>
<dbReference type="InterPro" id="IPR001878">
    <property type="entry name" value="Znf_CCHC"/>
</dbReference>
<feature type="non-terminal residue" evidence="5">
    <location>
        <position position="1"/>
    </location>
</feature>
<feature type="domain" description="CCHC-type" evidence="4">
    <location>
        <begin position="91"/>
        <end position="105"/>
    </location>
</feature>
<dbReference type="SUPFAM" id="SSF54928">
    <property type="entry name" value="RNA-binding domain, RBD"/>
    <property type="match status" value="1"/>
</dbReference>